<dbReference type="AlphaFoldDB" id="A0A8H7PD49"/>
<dbReference type="OrthoDB" id="2402378at2759"/>
<evidence type="ECO:0000313" key="3">
    <source>
        <dbReference type="EMBL" id="KAG2171716.1"/>
    </source>
</evidence>
<feature type="domain" description="Ubiquitin-like" evidence="2">
    <location>
        <begin position="387"/>
        <end position="453"/>
    </location>
</feature>
<evidence type="ECO:0000256" key="1">
    <source>
        <dbReference type="SAM" id="MobiDB-lite"/>
    </source>
</evidence>
<comment type="caution">
    <text evidence="3">The sequence shown here is derived from an EMBL/GenBank/DDBJ whole genome shotgun (WGS) entry which is preliminary data.</text>
</comment>
<dbReference type="Proteomes" id="UP000654370">
    <property type="component" value="Unassembled WGS sequence"/>
</dbReference>
<proteinExistence type="predicted"/>
<reference evidence="3" key="1">
    <citation type="submission" date="2020-12" db="EMBL/GenBank/DDBJ databases">
        <title>Metabolic potential, ecology and presence of endohyphal bacteria is reflected in genomic diversity of Mucoromycotina.</title>
        <authorList>
            <person name="Muszewska A."/>
            <person name="Okrasinska A."/>
            <person name="Steczkiewicz K."/>
            <person name="Drgas O."/>
            <person name="Orlowska M."/>
            <person name="Perlinska-Lenart U."/>
            <person name="Aleksandrzak-Piekarczyk T."/>
            <person name="Szatraj K."/>
            <person name="Zielenkiewicz U."/>
            <person name="Pilsyk S."/>
            <person name="Malc E."/>
            <person name="Mieczkowski P."/>
            <person name="Kruszewska J.S."/>
            <person name="Biernat P."/>
            <person name="Pawlowska J."/>
        </authorList>
    </citation>
    <scope>NUCLEOTIDE SEQUENCE</scope>
    <source>
        <strain evidence="3">WA0000067209</strain>
    </source>
</reference>
<dbReference type="InterPro" id="IPR029071">
    <property type="entry name" value="Ubiquitin-like_domsf"/>
</dbReference>
<name>A0A8H7PD49_MORIS</name>
<evidence type="ECO:0000313" key="4">
    <source>
        <dbReference type="Proteomes" id="UP000654370"/>
    </source>
</evidence>
<feature type="compositionally biased region" description="Polar residues" evidence="1">
    <location>
        <begin position="370"/>
        <end position="386"/>
    </location>
</feature>
<feature type="compositionally biased region" description="Polar residues" evidence="1">
    <location>
        <begin position="168"/>
        <end position="196"/>
    </location>
</feature>
<protein>
    <recommendedName>
        <fullName evidence="2">Ubiquitin-like domain-containing protein</fullName>
    </recommendedName>
</protein>
<feature type="region of interest" description="Disordered" evidence="1">
    <location>
        <begin position="43"/>
        <end position="69"/>
    </location>
</feature>
<evidence type="ECO:0000259" key="2">
    <source>
        <dbReference type="PROSITE" id="PS50053"/>
    </source>
</evidence>
<feature type="compositionally biased region" description="Basic residues" evidence="1">
    <location>
        <begin position="11"/>
        <end position="21"/>
    </location>
</feature>
<feature type="region of interest" description="Disordered" evidence="1">
    <location>
        <begin position="150"/>
        <end position="196"/>
    </location>
</feature>
<feature type="region of interest" description="Disordered" evidence="1">
    <location>
        <begin position="361"/>
        <end position="387"/>
    </location>
</feature>
<dbReference type="InterPro" id="IPR000626">
    <property type="entry name" value="Ubiquitin-like_dom"/>
</dbReference>
<dbReference type="EMBL" id="JAEPQZ010000019">
    <property type="protein sequence ID" value="KAG2171716.1"/>
    <property type="molecule type" value="Genomic_DNA"/>
</dbReference>
<dbReference type="Pfam" id="PF11976">
    <property type="entry name" value="Rad60-SLD"/>
    <property type="match status" value="1"/>
</dbReference>
<dbReference type="SUPFAM" id="SSF54236">
    <property type="entry name" value="Ubiquitin-like"/>
    <property type="match status" value="1"/>
</dbReference>
<dbReference type="PROSITE" id="PS50053">
    <property type="entry name" value="UBIQUITIN_2"/>
    <property type="match status" value="1"/>
</dbReference>
<gene>
    <name evidence="3" type="ORF">INT43_008096</name>
</gene>
<sequence length="457" mass="50982">MNDFDITSFRSKPKKSGKKQRIRDPNEVTTSFTKYLEKRKALGLDDSDSDSNSDTDLKRKTKKQIPLESSEAVTSVLNVSNASTTDPPGPDIKHFPEVAVKTNSPSVTAETTLKKTIQDSKIMYVIVKISIRIITMLTISWFPCSISLDSDEDEEPSNSKAIDKPATSEGSTIPTPVESNSSKAANNDSGSLSQTSISKHEQSSLSLLEDFDDLDPDLAQSFLEASPEHSFYETSIEESTPQKIAVKFHMRLYPDAASENKSPTPDEAQIRKVLKILVMDREPLELAIHAFACHKHYKLEELIFVYNNTKVWPIATPAGLGMQADRDNNIDVYLKDTWAKKLEREEQIKQERLTAQMKADAEFSDGEAGDSQTGSGTVQDTENNSGMLLKVRGKDGHDTMMKVKPTTTIAAIIKHYRNLNNLGDVQVKLLWDDLTLDDNEQVQDTDLEDEDMISATW</sequence>
<feature type="region of interest" description="Disordered" evidence="1">
    <location>
        <begin position="1"/>
        <end position="30"/>
    </location>
</feature>
<accession>A0A8H7PD49</accession>
<dbReference type="InterPro" id="IPR022617">
    <property type="entry name" value="Rad60/SUMO-like_dom"/>
</dbReference>
<dbReference type="Gene3D" id="3.10.20.90">
    <property type="entry name" value="Phosphatidylinositol 3-kinase Catalytic Subunit, Chain A, domain 1"/>
    <property type="match status" value="1"/>
</dbReference>
<keyword evidence="4" id="KW-1185">Reference proteome</keyword>
<organism evidence="3 4">
    <name type="scientific">Mortierella isabellina</name>
    <name type="common">Filamentous fungus</name>
    <name type="synonym">Umbelopsis isabellina</name>
    <dbReference type="NCBI Taxonomy" id="91625"/>
    <lineage>
        <taxon>Eukaryota</taxon>
        <taxon>Fungi</taxon>
        <taxon>Fungi incertae sedis</taxon>
        <taxon>Mucoromycota</taxon>
        <taxon>Mucoromycotina</taxon>
        <taxon>Umbelopsidomycetes</taxon>
        <taxon>Umbelopsidales</taxon>
        <taxon>Umbelopsidaceae</taxon>
        <taxon>Umbelopsis</taxon>
    </lineage>
</organism>